<dbReference type="Proteomes" id="UP000500767">
    <property type="component" value="Chromosome"/>
</dbReference>
<organism evidence="3 4">
    <name type="scientific">Lichenicola cladoniae</name>
    <dbReference type="NCBI Taxonomy" id="1484109"/>
    <lineage>
        <taxon>Bacteria</taxon>
        <taxon>Pseudomonadati</taxon>
        <taxon>Pseudomonadota</taxon>
        <taxon>Alphaproteobacteria</taxon>
        <taxon>Acetobacterales</taxon>
        <taxon>Acetobacteraceae</taxon>
        <taxon>Lichenicola</taxon>
    </lineage>
</organism>
<feature type="transmembrane region" description="Helical" evidence="2">
    <location>
        <begin position="66"/>
        <end position="87"/>
    </location>
</feature>
<feature type="transmembrane region" description="Helical" evidence="2">
    <location>
        <begin position="12"/>
        <end position="35"/>
    </location>
</feature>
<name>A0A6M8HU93_9PROT</name>
<sequence length="187" mass="19503">MTAEDLSNRQSLYRALIVIVCVLVALLVVCAALLWQPGGYLVDVGGTPLTDKAGHYLSRPRSSSDVVAIVGSMTTFLGTILGTYFGVNVGSQAAQAANASAQTANETAKVASENAVQVLATAKNQTDAAQDDVKVMKVAKDKQEDAIRETLTWIQQAVPNLPADSSSGANTHAGPTGVGWWDGRATT</sequence>
<evidence type="ECO:0000256" key="1">
    <source>
        <dbReference type="SAM" id="MobiDB-lite"/>
    </source>
</evidence>
<dbReference type="AlphaFoldDB" id="A0A6M8HU93"/>
<evidence type="ECO:0000256" key="2">
    <source>
        <dbReference type="SAM" id="Phobius"/>
    </source>
</evidence>
<dbReference type="KEGG" id="lck:HN018_19415"/>
<keyword evidence="4" id="KW-1185">Reference proteome</keyword>
<accession>A0A6M8HU93</accession>
<keyword evidence="2" id="KW-0472">Membrane</keyword>
<keyword evidence="2" id="KW-0812">Transmembrane</keyword>
<evidence type="ECO:0000313" key="3">
    <source>
        <dbReference type="EMBL" id="QKE91912.1"/>
    </source>
</evidence>
<dbReference type="RefSeq" id="WP_171837535.1">
    <property type="nucleotide sequence ID" value="NZ_CP053708.1"/>
</dbReference>
<evidence type="ECO:0000313" key="4">
    <source>
        <dbReference type="Proteomes" id="UP000500767"/>
    </source>
</evidence>
<gene>
    <name evidence="3" type="ORF">HN018_19415</name>
</gene>
<dbReference type="EMBL" id="CP053708">
    <property type="protein sequence ID" value="QKE91912.1"/>
    <property type="molecule type" value="Genomic_DNA"/>
</dbReference>
<proteinExistence type="predicted"/>
<feature type="region of interest" description="Disordered" evidence="1">
    <location>
        <begin position="162"/>
        <end position="187"/>
    </location>
</feature>
<protein>
    <submittedName>
        <fullName evidence="3">Uncharacterized protein</fullName>
    </submittedName>
</protein>
<reference evidence="3 4" key="1">
    <citation type="journal article" date="2014" name="World J. Microbiol. Biotechnol.">
        <title>Biodiversity and physiological characteristics of Antarctic and Arctic lichens-associated bacteria.</title>
        <authorList>
            <person name="Lee Y.M."/>
            <person name="Kim E.H."/>
            <person name="Lee H.K."/>
            <person name="Hong S.G."/>
        </authorList>
    </citation>
    <scope>NUCLEOTIDE SEQUENCE [LARGE SCALE GENOMIC DNA]</scope>
    <source>
        <strain evidence="3 4">PAMC 26569</strain>
    </source>
</reference>
<keyword evidence="2" id="KW-1133">Transmembrane helix</keyword>